<evidence type="ECO:0000259" key="2">
    <source>
        <dbReference type="Pfam" id="PF10354"/>
    </source>
</evidence>
<feature type="region of interest" description="Disordered" evidence="1">
    <location>
        <begin position="242"/>
        <end position="287"/>
    </location>
</feature>
<feature type="domain" description="25S rRNA (uridine-N(3))-methyltransferase BMT5-like" evidence="2">
    <location>
        <begin position="1"/>
        <end position="214"/>
    </location>
</feature>
<feature type="region of interest" description="Disordered" evidence="1">
    <location>
        <begin position="114"/>
        <end position="164"/>
    </location>
</feature>
<organism evidence="3 4">
    <name type="scientific">Lophiostoma macrostomum CBS 122681</name>
    <dbReference type="NCBI Taxonomy" id="1314788"/>
    <lineage>
        <taxon>Eukaryota</taxon>
        <taxon>Fungi</taxon>
        <taxon>Dikarya</taxon>
        <taxon>Ascomycota</taxon>
        <taxon>Pezizomycotina</taxon>
        <taxon>Dothideomycetes</taxon>
        <taxon>Pleosporomycetidae</taxon>
        <taxon>Pleosporales</taxon>
        <taxon>Lophiostomataceae</taxon>
        <taxon>Lophiostoma</taxon>
    </lineage>
</organism>
<dbReference type="GO" id="GO:0005737">
    <property type="term" value="C:cytoplasm"/>
    <property type="evidence" value="ECO:0007669"/>
    <property type="project" value="TreeGrafter"/>
</dbReference>
<dbReference type="GO" id="GO:0070475">
    <property type="term" value="P:rRNA base methylation"/>
    <property type="evidence" value="ECO:0007669"/>
    <property type="project" value="InterPro"/>
</dbReference>
<dbReference type="PANTHER" id="PTHR11538">
    <property type="entry name" value="PHENYLALANYL-TRNA SYNTHETASE"/>
    <property type="match status" value="1"/>
</dbReference>
<proteinExistence type="predicted"/>
<dbReference type="GO" id="GO:0070042">
    <property type="term" value="F:rRNA (uridine-N3-)-methyltransferase activity"/>
    <property type="evidence" value="ECO:0007669"/>
    <property type="project" value="InterPro"/>
</dbReference>
<feature type="compositionally biased region" description="Low complexity" evidence="1">
    <location>
        <begin position="139"/>
        <end position="153"/>
    </location>
</feature>
<sequence>MATGFDSEEVVGEKYPTFASIAQDLSSLTPPVPMHHSIDATKISTYKALQPSSSSSSSTHPDTDTDIDTGPYDTIAFMFPHTGGLSTDVNRQVRANQNLIVEFFRSCLQLNSTSPSKASTTSSSHSTSTSNPPPPPPSSSHSSLPSSTPSTSSVKPRKQPPPFLKTRGKIIITLFERSPYTLWNPRDLARHVGLKVLESFKFDWADYPGYAHVRTLGHIEGGGAWRGEDRSARMYVFEKVELDQDQGGEREREVEDRGGRARGKKDSGRGVKRSRDGDKEDSESGDE</sequence>
<evidence type="ECO:0000313" key="4">
    <source>
        <dbReference type="Proteomes" id="UP000799324"/>
    </source>
</evidence>
<dbReference type="Pfam" id="PF10354">
    <property type="entry name" value="BMT5-like"/>
    <property type="match status" value="1"/>
</dbReference>
<dbReference type="Proteomes" id="UP000799324">
    <property type="component" value="Unassembled WGS sequence"/>
</dbReference>
<feature type="compositionally biased region" description="Low complexity" evidence="1">
    <location>
        <begin position="114"/>
        <end position="130"/>
    </location>
</feature>
<keyword evidence="4" id="KW-1185">Reference proteome</keyword>
<dbReference type="AlphaFoldDB" id="A0A6A6TEX6"/>
<feature type="compositionally biased region" description="Basic and acidic residues" evidence="1">
    <location>
        <begin position="242"/>
        <end position="278"/>
    </location>
</feature>
<protein>
    <recommendedName>
        <fullName evidence="2">25S rRNA (uridine-N(3))-methyltransferase BMT5-like domain-containing protein</fullName>
    </recommendedName>
</protein>
<gene>
    <name evidence="3" type="ORF">K491DRAFT_691088</name>
</gene>
<name>A0A6A6TEX6_9PLEO</name>
<reference evidence="3" key="1">
    <citation type="journal article" date="2020" name="Stud. Mycol.">
        <title>101 Dothideomycetes genomes: a test case for predicting lifestyles and emergence of pathogens.</title>
        <authorList>
            <person name="Haridas S."/>
            <person name="Albert R."/>
            <person name="Binder M."/>
            <person name="Bloem J."/>
            <person name="Labutti K."/>
            <person name="Salamov A."/>
            <person name="Andreopoulos B."/>
            <person name="Baker S."/>
            <person name="Barry K."/>
            <person name="Bills G."/>
            <person name="Bluhm B."/>
            <person name="Cannon C."/>
            <person name="Castanera R."/>
            <person name="Culley D."/>
            <person name="Daum C."/>
            <person name="Ezra D."/>
            <person name="Gonzalez J."/>
            <person name="Henrissat B."/>
            <person name="Kuo A."/>
            <person name="Liang C."/>
            <person name="Lipzen A."/>
            <person name="Lutzoni F."/>
            <person name="Magnuson J."/>
            <person name="Mondo S."/>
            <person name="Nolan M."/>
            <person name="Ohm R."/>
            <person name="Pangilinan J."/>
            <person name="Park H.-J."/>
            <person name="Ramirez L."/>
            <person name="Alfaro M."/>
            <person name="Sun H."/>
            <person name="Tritt A."/>
            <person name="Yoshinaga Y."/>
            <person name="Zwiers L.-H."/>
            <person name="Turgeon B."/>
            <person name="Goodwin S."/>
            <person name="Spatafora J."/>
            <person name="Crous P."/>
            <person name="Grigoriev I."/>
        </authorList>
    </citation>
    <scope>NUCLEOTIDE SEQUENCE</scope>
    <source>
        <strain evidence="3">CBS 122681</strain>
    </source>
</reference>
<evidence type="ECO:0000256" key="1">
    <source>
        <dbReference type="SAM" id="MobiDB-lite"/>
    </source>
</evidence>
<accession>A0A6A6TEX6</accession>
<feature type="compositionally biased region" description="Low complexity" evidence="1">
    <location>
        <begin position="51"/>
        <end position="60"/>
    </location>
</feature>
<dbReference type="OrthoDB" id="273345at2759"/>
<feature type="region of interest" description="Disordered" evidence="1">
    <location>
        <begin position="48"/>
        <end position="69"/>
    </location>
</feature>
<dbReference type="EMBL" id="MU004325">
    <property type="protein sequence ID" value="KAF2657453.1"/>
    <property type="molecule type" value="Genomic_DNA"/>
</dbReference>
<dbReference type="PANTHER" id="PTHR11538:SF26">
    <property type="entry name" value="FERREDOXIN-FOLD ANTICODON-BINDING DOMAIN-CONTAINING PROTEIN 1"/>
    <property type="match status" value="1"/>
</dbReference>
<dbReference type="InterPro" id="IPR019446">
    <property type="entry name" value="BMT5-like"/>
</dbReference>
<evidence type="ECO:0000313" key="3">
    <source>
        <dbReference type="EMBL" id="KAF2657453.1"/>
    </source>
</evidence>